<keyword evidence="1" id="KW-0472">Membrane</keyword>
<feature type="transmembrane region" description="Helical" evidence="1">
    <location>
        <begin position="40"/>
        <end position="58"/>
    </location>
</feature>
<sequence length="193" mass="21110">MLSHDAGTVLPDRSSPVACIFVLAFGVLSLQETEQTGSRWFMGAFLWLMVMAGIGFWIPHAPNPYLTVTFPLPSCWGAAFSLYGFECDLSHGHDIARGQASLRAGPVNLSAIHLQDRRQRMAGRGYQSCRSQRGSCPLVSLVVGTIIHLLMGCFVAAHGGLHRGGSQRKSEIAVLSAIHNRHGFYRHVMHGDR</sequence>
<dbReference type="Proteomes" id="UP001596042">
    <property type="component" value="Unassembled WGS sequence"/>
</dbReference>
<proteinExistence type="predicted"/>
<dbReference type="RefSeq" id="WP_374834136.1">
    <property type="nucleotide sequence ID" value="NZ_JBHEEZ010000041.1"/>
</dbReference>
<gene>
    <name evidence="2" type="ORF">ACFO1V_10605</name>
</gene>
<name>A0ABV9H600_9HYPH</name>
<comment type="caution">
    <text evidence="2">The sequence shown here is derived from an EMBL/GenBank/DDBJ whole genome shotgun (WGS) entry which is preliminary data.</text>
</comment>
<evidence type="ECO:0000313" key="3">
    <source>
        <dbReference type="Proteomes" id="UP001596042"/>
    </source>
</evidence>
<keyword evidence="3" id="KW-1185">Reference proteome</keyword>
<keyword evidence="1" id="KW-1133">Transmembrane helix</keyword>
<reference evidence="3" key="1">
    <citation type="journal article" date="2019" name="Int. J. Syst. Evol. Microbiol.">
        <title>The Global Catalogue of Microorganisms (GCM) 10K type strain sequencing project: providing services to taxonomists for standard genome sequencing and annotation.</title>
        <authorList>
            <consortium name="The Broad Institute Genomics Platform"/>
            <consortium name="The Broad Institute Genome Sequencing Center for Infectious Disease"/>
            <person name="Wu L."/>
            <person name="Ma J."/>
        </authorList>
    </citation>
    <scope>NUCLEOTIDE SEQUENCE [LARGE SCALE GENOMIC DNA]</scope>
    <source>
        <strain evidence="3">CGMCC 1.15731</strain>
    </source>
</reference>
<feature type="transmembrane region" description="Helical" evidence="1">
    <location>
        <begin position="15"/>
        <end position="33"/>
    </location>
</feature>
<evidence type="ECO:0000256" key="1">
    <source>
        <dbReference type="SAM" id="Phobius"/>
    </source>
</evidence>
<evidence type="ECO:0000313" key="2">
    <source>
        <dbReference type="EMBL" id="MFC4625657.1"/>
    </source>
</evidence>
<keyword evidence="1" id="KW-0812">Transmembrane</keyword>
<dbReference type="EMBL" id="JBHSEL010000105">
    <property type="protein sequence ID" value="MFC4625657.1"/>
    <property type="molecule type" value="Genomic_DNA"/>
</dbReference>
<organism evidence="2 3">
    <name type="scientific">Daeguia caeni</name>
    <dbReference type="NCBI Taxonomy" id="439612"/>
    <lineage>
        <taxon>Bacteria</taxon>
        <taxon>Pseudomonadati</taxon>
        <taxon>Pseudomonadota</taxon>
        <taxon>Alphaproteobacteria</taxon>
        <taxon>Hyphomicrobiales</taxon>
        <taxon>Brucellaceae</taxon>
        <taxon>Daeguia</taxon>
    </lineage>
</organism>
<feature type="transmembrane region" description="Helical" evidence="1">
    <location>
        <begin position="138"/>
        <end position="161"/>
    </location>
</feature>
<protein>
    <submittedName>
        <fullName evidence="2">Uncharacterized protein</fullName>
    </submittedName>
</protein>
<accession>A0ABV9H600</accession>